<protein>
    <recommendedName>
        <fullName evidence="3">P-type Ca(2+) transporter</fullName>
        <ecNumber evidence="3">7.2.2.10</ecNumber>
    </recommendedName>
</protein>
<feature type="transmembrane region" description="Helical" evidence="19">
    <location>
        <begin position="826"/>
        <end position="848"/>
    </location>
</feature>
<dbReference type="GO" id="GO:0016887">
    <property type="term" value="F:ATP hydrolysis activity"/>
    <property type="evidence" value="ECO:0007669"/>
    <property type="project" value="InterPro"/>
</dbReference>
<dbReference type="SMART" id="SM00831">
    <property type="entry name" value="Cation_ATPase_N"/>
    <property type="match status" value="1"/>
</dbReference>
<keyword evidence="11" id="KW-0106">Calcium</keyword>
<keyword evidence="17 19" id="KW-0472">Membrane</keyword>
<dbReference type="GO" id="GO:1902600">
    <property type="term" value="P:proton transmembrane transport"/>
    <property type="evidence" value="ECO:0007669"/>
    <property type="project" value="TreeGrafter"/>
</dbReference>
<dbReference type="InterPro" id="IPR008250">
    <property type="entry name" value="ATPase_P-typ_transduc_dom_A_sf"/>
</dbReference>
<dbReference type="InterPro" id="IPR023214">
    <property type="entry name" value="HAD_sf"/>
</dbReference>
<keyword evidence="14" id="KW-1278">Translocase</keyword>
<dbReference type="GO" id="GO:0005886">
    <property type="term" value="C:plasma membrane"/>
    <property type="evidence" value="ECO:0007669"/>
    <property type="project" value="UniProtKB-SubCell"/>
</dbReference>
<keyword evidence="7" id="KW-0109">Calcium transport</keyword>
<evidence type="ECO:0000256" key="16">
    <source>
        <dbReference type="ARBA" id="ARBA00023065"/>
    </source>
</evidence>
<sequence length="884" mass="97510">MRWYKSNLTEVLEKLSTNIHDGLTEKQSNERLKQVGENVISDHEKVSRFYLFVQQFKDFMVLVLLAATLVSGLLGEYIDAIAIMAIVLLNGILGYFQEQKAEKSLAKLKELSAPVVSVFRDGEWISISSRYLVPGDIVKLKTGDRISADLRLIESKGLEVEESILTGESLPVHKHTDVISEDVELADQHNMAFSGTLVTRGNGLSVVVATGMSTAMGQIATMLSSTDRMPTPLERKLEELGKILIVAALLLTAAVAVLGIYQGHPIYEMFLAGVSLAVAAIPEGLPAIVTVALSLGVQRMIKRKAVVRKLSAVETLGSATVICSDKTGTLTQNQMTVRQIFVPNQQLNVTGKGYQPKGKFMINDHKVNPLESKPLTNLLQHTLLCSHAEVMNTKGKYHIDGDPTEGALVVAAEKAGIHRKQLSEFKSIYEIPFDSTRKRMSVVVEDASGPRFVITKGAPDVLLKRTSWIQEGGKRKPFTPNREKKVNLVMQQMAQSALRTIAVCIKEIDPQKEYQDFQLESDLTFIGIFGMMDPPREEVAESIKSCRQAGVKTVMITGDHVHTAQAIAKQLSLLPLNGKVMDGYQLSNLTDEALEEVIDDVYVFARVSPEHKLRIVKAFQSRGHVVAMTGDGVNDAPAIKASDIGISMGKSGTDVTKEASSLILMDDHFATIKSAIEEGRNIYENIRKFIRYLLASNVGEILVMLFAMMLAMPLPLVPVQILWVNLVTDGLPALALGLDQPEKNVMSRPPRSQKESIFARGLGYKIISRGLLIGIVTLIAFVFAYHKNPNHLEYAQTVAFTTLVMAQLIHVFDCRSDSSVYARNPFGNLYLVGAVISSILLMLLVVYFEPLQPIFHTVDLPYTEWIFIVALSAIPTFLWVPTKN</sequence>
<evidence type="ECO:0000256" key="3">
    <source>
        <dbReference type="ARBA" id="ARBA00012790"/>
    </source>
</evidence>
<comment type="similarity">
    <text evidence="2">Belongs to the cation transport ATPase (P-type) (TC 3.A.3) family. Type IIA subfamily.</text>
</comment>
<dbReference type="InterPro" id="IPR023298">
    <property type="entry name" value="ATPase_P-typ_TM_dom_sf"/>
</dbReference>
<evidence type="ECO:0000313" key="22">
    <source>
        <dbReference type="Proteomes" id="UP000480185"/>
    </source>
</evidence>
<keyword evidence="13" id="KW-0460">Magnesium</keyword>
<evidence type="ECO:0000256" key="11">
    <source>
        <dbReference type="ARBA" id="ARBA00022837"/>
    </source>
</evidence>
<feature type="transmembrane region" description="Helical" evidence="19">
    <location>
        <begin position="717"/>
        <end position="738"/>
    </location>
</feature>
<evidence type="ECO:0000313" key="21">
    <source>
        <dbReference type="EMBL" id="MRG85458.1"/>
    </source>
</evidence>
<evidence type="ECO:0000256" key="18">
    <source>
        <dbReference type="ARBA" id="ARBA00048694"/>
    </source>
</evidence>
<reference evidence="21 22" key="1">
    <citation type="submission" date="2019-11" db="EMBL/GenBank/DDBJ databases">
        <authorList>
            <person name="Li J."/>
        </authorList>
    </citation>
    <scope>NUCLEOTIDE SEQUENCE [LARGE SCALE GENOMIC DNA]</scope>
    <source>
        <strain evidence="21 22">J4</strain>
    </source>
</reference>
<name>A0A6G1X3Q2_9BACI</name>
<feature type="transmembrane region" description="Helical" evidence="19">
    <location>
        <begin position="243"/>
        <end position="263"/>
    </location>
</feature>
<dbReference type="GO" id="GO:0005388">
    <property type="term" value="F:P-type calcium transporter activity"/>
    <property type="evidence" value="ECO:0007669"/>
    <property type="project" value="UniProtKB-EC"/>
</dbReference>
<keyword evidence="15 19" id="KW-1133">Transmembrane helix</keyword>
<dbReference type="FunFam" id="1.20.1110.10:FF:000065">
    <property type="entry name" value="Sarcoplasmic/endoplasmic reticulum calcium ATPase 1"/>
    <property type="match status" value="1"/>
</dbReference>
<dbReference type="GO" id="GO:0005391">
    <property type="term" value="F:P-type sodium:potassium-exchanging transporter activity"/>
    <property type="evidence" value="ECO:0007669"/>
    <property type="project" value="TreeGrafter"/>
</dbReference>
<dbReference type="SFLD" id="SFLDF00027">
    <property type="entry name" value="p-type_atpase"/>
    <property type="match status" value="1"/>
</dbReference>
<comment type="catalytic activity">
    <reaction evidence="18">
        <text>Ca(2+)(in) + ATP + H2O = Ca(2+)(out) + ADP + phosphate + H(+)</text>
        <dbReference type="Rhea" id="RHEA:18105"/>
        <dbReference type="ChEBI" id="CHEBI:15377"/>
        <dbReference type="ChEBI" id="CHEBI:15378"/>
        <dbReference type="ChEBI" id="CHEBI:29108"/>
        <dbReference type="ChEBI" id="CHEBI:30616"/>
        <dbReference type="ChEBI" id="CHEBI:43474"/>
        <dbReference type="ChEBI" id="CHEBI:456216"/>
        <dbReference type="EC" id="7.2.2.10"/>
    </reaction>
</comment>
<dbReference type="InterPro" id="IPR050510">
    <property type="entry name" value="Cation_transp_ATPase_P-type"/>
</dbReference>
<evidence type="ECO:0000256" key="6">
    <source>
        <dbReference type="ARBA" id="ARBA00022553"/>
    </source>
</evidence>
<dbReference type="SUPFAM" id="SSF81660">
    <property type="entry name" value="Metal cation-transporting ATPase, ATP-binding domain N"/>
    <property type="match status" value="1"/>
</dbReference>
<feature type="transmembrane region" description="Helical" evidence="19">
    <location>
        <begin position="797"/>
        <end position="814"/>
    </location>
</feature>
<feature type="transmembrane region" description="Helical" evidence="19">
    <location>
        <begin position="766"/>
        <end position="785"/>
    </location>
</feature>
<dbReference type="GO" id="GO:0030007">
    <property type="term" value="P:intracellular potassium ion homeostasis"/>
    <property type="evidence" value="ECO:0007669"/>
    <property type="project" value="TreeGrafter"/>
</dbReference>
<accession>A0A6G1X3Q2</accession>
<evidence type="ECO:0000256" key="9">
    <source>
        <dbReference type="ARBA" id="ARBA00022723"/>
    </source>
</evidence>
<dbReference type="GO" id="GO:1990573">
    <property type="term" value="P:potassium ion import across plasma membrane"/>
    <property type="evidence" value="ECO:0007669"/>
    <property type="project" value="TreeGrafter"/>
</dbReference>
<organism evidence="21 22">
    <name type="scientific">Salinibacillus xinjiangensis</name>
    <dbReference type="NCBI Taxonomy" id="1229268"/>
    <lineage>
        <taxon>Bacteria</taxon>
        <taxon>Bacillati</taxon>
        <taxon>Bacillota</taxon>
        <taxon>Bacilli</taxon>
        <taxon>Bacillales</taxon>
        <taxon>Bacillaceae</taxon>
        <taxon>Salinibacillus</taxon>
    </lineage>
</organism>
<dbReference type="PROSITE" id="PS00154">
    <property type="entry name" value="ATPASE_E1_E2"/>
    <property type="match status" value="1"/>
</dbReference>
<dbReference type="EC" id="7.2.2.10" evidence="3"/>
<dbReference type="GO" id="GO:0005524">
    <property type="term" value="F:ATP binding"/>
    <property type="evidence" value="ECO:0007669"/>
    <property type="project" value="UniProtKB-KW"/>
</dbReference>
<feature type="transmembrane region" description="Helical" evidence="19">
    <location>
        <begin position="56"/>
        <end position="74"/>
    </location>
</feature>
<keyword evidence="10" id="KW-0547">Nucleotide-binding</keyword>
<feature type="transmembrane region" description="Helical" evidence="19">
    <location>
        <begin position="860"/>
        <end position="880"/>
    </location>
</feature>
<comment type="subcellular location">
    <subcellularLocation>
        <location evidence="1">Cell membrane</location>
        <topology evidence="1">Multi-pass membrane protein</topology>
    </subcellularLocation>
</comment>
<dbReference type="Gene3D" id="1.20.1110.10">
    <property type="entry name" value="Calcium-transporting ATPase, transmembrane domain"/>
    <property type="match status" value="1"/>
</dbReference>
<evidence type="ECO:0000256" key="15">
    <source>
        <dbReference type="ARBA" id="ARBA00022989"/>
    </source>
</evidence>
<dbReference type="SFLD" id="SFLDG00002">
    <property type="entry name" value="C1.7:_P-type_atpase_like"/>
    <property type="match status" value="1"/>
</dbReference>
<feature type="transmembrane region" description="Helical" evidence="19">
    <location>
        <begin position="269"/>
        <end position="295"/>
    </location>
</feature>
<evidence type="ECO:0000256" key="17">
    <source>
        <dbReference type="ARBA" id="ARBA00023136"/>
    </source>
</evidence>
<evidence type="ECO:0000259" key="20">
    <source>
        <dbReference type="SMART" id="SM00831"/>
    </source>
</evidence>
<keyword evidence="9" id="KW-0479">Metal-binding</keyword>
<dbReference type="SUPFAM" id="SSF81665">
    <property type="entry name" value="Calcium ATPase, transmembrane domain M"/>
    <property type="match status" value="1"/>
</dbReference>
<evidence type="ECO:0000256" key="1">
    <source>
        <dbReference type="ARBA" id="ARBA00004651"/>
    </source>
</evidence>
<dbReference type="PRINTS" id="PR00121">
    <property type="entry name" value="NAKATPASE"/>
</dbReference>
<dbReference type="NCBIfam" id="TIGR01494">
    <property type="entry name" value="ATPase_P-type"/>
    <property type="match status" value="3"/>
</dbReference>
<dbReference type="NCBIfam" id="TIGR01116">
    <property type="entry name" value="ATPase-IIA1_Ca"/>
    <property type="match status" value="1"/>
</dbReference>
<dbReference type="InterPro" id="IPR023299">
    <property type="entry name" value="ATPase_P-typ_cyto_dom_N"/>
</dbReference>
<dbReference type="InterPro" id="IPR059000">
    <property type="entry name" value="ATPase_P-type_domA"/>
</dbReference>
<dbReference type="InterPro" id="IPR004014">
    <property type="entry name" value="ATPase_P-typ_cation-transptr_N"/>
</dbReference>
<evidence type="ECO:0000256" key="7">
    <source>
        <dbReference type="ARBA" id="ARBA00022568"/>
    </source>
</evidence>
<dbReference type="PANTHER" id="PTHR43294">
    <property type="entry name" value="SODIUM/POTASSIUM-TRANSPORTING ATPASE SUBUNIT ALPHA"/>
    <property type="match status" value="1"/>
</dbReference>
<keyword evidence="4" id="KW-0813">Transport</keyword>
<dbReference type="SFLD" id="SFLDS00003">
    <property type="entry name" value="Haloacid_Dehalogenase"/>
    <property type="match status" value="1"/>
</dbReference>
<evidence type="ECO:0000256" key="14">
    <source>
        <dbReference type="ARBA" id="ARBA00022967"/>
    </source>
</evidence>
<dbReference type="Gene3D" id="2.70.150.10">
    <property type="entry name" value="Calcium-transporting ATPase, cytoplasmic transduction domain A"/>
    <property type="match status" value="1"/>
</dbReference>
<dbReference type="EMBL" id="WJNH01000002">
    <property type="protein sequence ID" value="MRG85458.1"/>
    <property type="molecule type" value="Genomic_DNA"/>
</dbReference>
<dbReference type="Proteomes" id="UP000480185">
    <property type="component" value="Unassembled WGS sequence"/>
</dbReference>
<evidence type="ECO:0000256" key="10">
    <source>
        <dbReference type="ARBA" id="ARBA00022741"/>
    </source>
</evidence>
<evidence type="ECO:0000256" key="12">
    <source>
        <dbReference type="ARBA" id="ARBA00022840"/>
    </source>
</evidence>
<dbReference type="InterPro" id="IPR018303">
    <property type="entry name" value="ATPase_P-typ_P_site"/>
</dbReference>
<dbReference type="AlphaFoldDB" id="A0A6G1X3Q2"/>
<keyword evidence="12" id="KW-0067">ATP-binding</keyword>
<evidence type="ECO:0000256" key="2">
    <source>
        <dbReference type="ARBA" id="ARBA00005675"/>
    </source>
</evidence>
<gene>
    <name evidence="21" type="ORF">GH754_03835</name>
</gene>
<dbReference type="OrthoDB" id="9813266at2"/>
<dbReference type="GO" id="GO:0006883">
    <property type="term" value="P:intracellular sodium ion homeostasis"/>
    <property type="evidence" value="ECO:0007669"/>
    <property type="project" value="TreeGrafter"/>
</dbReference>
<dbReference type="CDD" id="cd02089">
    <property type="entry name" value="P-type_ATPase_Ca_prok"/>
    <property type="match status" value="1"/>
</dbReference>
<proteinExistence type="inferred from homology"/>
<dbReference type="RefSeq" id="WP_153727403.1">
    <property type="nucleotide sequence ID" value="NZ_WJNH01000002.1"/>
</dbReference>
<dbReference type="GO" id="GO:0046872">
    <property type="term" value="F:metal ion binding"/>
    <property type="evidence" value="ECO:0007669"/>
    <property type="project" value="UniProtKB-KW"/>
</dbReference>
<dbReference type="Gene3D" id="3.40.50.1000">
    <property type="entry name" value="HAD superfamily/HAD-like"/>
    <property type="match status" value="1"/>
</dbReference>
<dbReference type="PRINTS" id="PR00119">
    <property type="entry name" value="CATATPASE"/>
</dbReference>
<evidence type="ECO:0000256" key="19">
    <source>
        <dbReference type="SAM" id="Phobius"/>
    </source>
</evidence>
<keyword evidence="5" id="KW-1003">Cell membrane</keyword>
<evidence type="ECO:0000256" key="13">
    <source>
        <dbReference type="ARBA" id="ARBA00022842"/>
    </source>
</evidence>
<evidence type="ECO:0000256" key="4">
    <source>
        <dbReference type="ARBA" id="ARBA00022448"/>
    </source>
</evidence>
<dbReference type="Pfam" id="PF13246">
    <property type="entry name" value="Cation_ATPase"/>
    <property type="match status" value="1"/>
</dbReference>
<keyword evidence="16" id="KW-0406">Ion transport</keyword>
<dbReference type="SUPFAM" id="SSF56784">
    <property type="entry name" value="HAD-like"/>
    <property type="match status" value="1"/>
</dbReference>
<dbReference type="FunFam" id="3.40.50.1000:FF:000028">
    <property type="entry name" value="Calcium-transporting P-type ATPase, putative"/>
    <property type="match status" value="1"/>
</dbReference>
<dbReference type="Pfam" id="PF00690">
    <property type="entry name" value="Cation_ATPase_N"/>
    <property type="match status" value="1"/>
</dbReference>
<dbReference type="GO" id="GO:0036376">
    <property type="term" value="P:sodium ion export across plasma membrane"/>
    <property type="evidence" value="ECO:0007669"/>
    <property type="project" value="TreeGrafter"/>
</dbReference>
<feature type="domain" description="Cation-transporting P-type ATPase N-terminal" evidence="20">
    <location>
        <begin position="2"/>
        <end position="76"/>
    </location>
</feature>
<dbReference type="Gene3D" id="3.40.1110.10">
    <property type="entry name" value="Calcium-transporting ATPase, cytoplasmic domain N"/>
    <property type="match status" value="1"/>
</dbReference>
<dbReference type="Pfam" id="PF00689">
    <property type="entry name" value="Cation_ATPase_C"/>
    <property type="match status" value="1"/>
</dbReference>
<keyword evidence="22" id="KW-1185">Reference proteome</keyword>
<evidence type="ECO:0000256" key="8">
    <source>
        <dbReference type="ARBA" id="ARBA00022692"/>
    </source>
</evidence>
<keyword evidence="8 19" id="KW-0812">Transmembrane</keyword>
<feature type="transmembrane region" description="Helical" evidence="19">
    <location>
        <begin position="689"/>
        <end position="711"/>
    </location>
</feature>
<dbReference type="SUPFAM" id="SSF81653">
    <property type="entry name" value="Calcium ATPase, transduction domain A"/>
    <property type="match status" value="1"/>
</dbReference>
<dbReference type="FunFam" id="2.70.150.10:FF:000016">
    <property type="entry name" value="Calcium-transporting P-type ATPase putative"/>
    <property type="match status" value="1"/>
</dbReference>
<dbReference type="InterPro" id="IPR044492">
    <property type="entry name" value="P_typ_ATPase_HD_dom"/>
</dbReference>
<dbReference type="InterPro" id="IPR036412">
    <property type="entry name" value="HAD-like_sf"/>
</dbReference>
<keyword evidence="6" id="KW-0597">Phosphoprotein</keyword>
<dbReference type="InterPro" id="IPR001757">
    <property type="entry name" value="P_typ_ATPase"/>
</dbReference>
<dbReference type="InterPro" id="IPR006068">
    <property type="entry name" value="ATPase_P-typ_cation-transptr_C"/>
</dbReference>
<dbReference type="FunFam" id="3.40.50.1000:FF:000001">
    <property type="entry name" value="Phospholipid-transporting ATPase IC"/>
    <property type="match status" value="1"/>
</dbReference>
<dbReference type="InterPro" id="IPR005782">
    <property type="entry name" value="P-type_ATPase_IIA"/>
</dbReference>
<comment type="caution">
    <text evidence="21">The sequence shown here is derived from an EMBL/GenBank/DDBJ whole genome shotgun (WGS) entry which is preliminary data.</text>
</comment>
<evidence type="ECO:0000256" key="5">
    <source>
        <dbReference type="ARBA" id="ARBA00022475"/>
    </source>
</evidence>
<dbReference type="PANTHER" id="PTHR43294:SF21">
    <property type="entry name" value="CATION TRANSPORTING ATPASE"/>
    <property type="match status" value="1"/>
</dbReference>
<dbReference type="Pfam" id="PF00122">
    <property type="entry name" value="E1-E2_ATPase"/>
    <property type="match status" value="1"/>
</dbReference>